<evidence type="ECO:0000256" key="5">
    <source>
        <dbReference type="HAMAP-Rule" id="MF_01080"/>
    </source>
</evidence>
<evidence type="ECO:0000259" key="7">
    <source>
        <dbReference type="Pfam" id="PF16198"/>
    </source>
</evidence>
<name>A0A7X3CS72_9BACL</name>
<dbReference type="Gene3D" id="3.30.2350.10">
    <property type="entry name" value="Pseudouridine synthase"/>
    <property type="match status" value="1"/>
</dbReference>
<dbReference type="NCBIfam" id="TIGR00431">
    <property type="entry name" value="TruB"/>
    <property type="match status" value="1"/>
</dbReference>
<keyword evidence="3 5" id="KW-0819">tRNA processing</keyword>
<evidence type="ECO:0000256" key="4">
    <source>
        <dbReference type="ARBA" id="ARBA00023235"/>
    </source>
</evidence>
<proteinExistence type="inferred from homology"/>
<dbReference type="HAMAP" id="MF_01080">
    <property type="entry name" value="TruB_bact"/>
    <property type="match status" value="1"/>
</dbReference>
<dbReference type="EMBL" id="WNZX01000004">
    <property type="protein sequence ID" value="MUG70481.1"/>
    <property type="molecule type" value="Genomic_DNA"/>
</dbReference>
<dbReference type="InterPro" id="IPR020103">
    <property type="entry name" value="PsdUridine_synth_cat_dom_sf"/>
</dbReference>
<dbReference type="GO" id="GO:0031119">
    <property type="term" value="P:tRNA pseudouridine synthesis"/>
    <property type="evidence" value="ECO:0007669"/>
    <property type="project" value="UniProtKB-UniRule"/>
</dbReference>
<dbReference type="EC" id="5.4.99.25" evidence="5"/>
<dbReference type="Pfam" id="PF16198">
    <property type="entry name" value="TruB_C_2"/>
    <property type="match status" value="1"/>
</dbReference>
<dbReference type="Proteomes" id="UP000450917">
    <property type="component" value="Unassembled WGS sequence"/>
</dbReference>
<comment type="function">
    <text evidence="5">Responsible for synthesis of pseudouridine from uracil-55 in the psi GC loop of transfer RNAs.</text>
</comment>
<dbReference type="RefSeq" id="WP_127604493.1">
    <property type="nucleotide sequence ID" value="NZ_JARTHJ010000247.1"/>
</dbReference>
<sequence length="312" mass="34824">MTLEGILPIWKPKGYTSHDVVAKVRRILKIKRIGHTGTLDPQVTGVLPLCIGRATRVVEYIQDLPKEYEANVWLGLATDTEDLTGTTIERMEGVSERLTPEQAVEAINRFVGDIEQVPPMYSAVKVEGKRLYELARQGVEVERKSRVVTIYRIDVLETDWSGEYPAVRFRVLCSKGTYIRTLCADIGKALGVPAVMAELVRTSTGNLTPERCLTLEQVQQLAEEGVLASHLVSMEEALRHLPQVRLHADQVAKALLGQKLRLDEDQRVGLERLQPDETGQIAAYSDGEPELLVGVYEWNAESGLLRPVKIFS</sequence>
<dbReference type="GO" id="GO:0160148">
    <property type="term" value="F:tRNA pseudouridine(55) synthase activity"/>
    <property type="evidence" value="ECO:0007669"/>
    <property type="project" value="UniProtKB-EC"/>
</dbReference>
<dbReference type="CDD" id="cd02573">
    <property type="entry name" value="PseudoU_synth_EcTruB"/>
    <property type="match status" value="1"/>
</dbReference>
<dbReference type="InterPro" id="IPR032819">
    <property type="entry name" value="TruB_C"/>
</dbReference>
<dbReference type="InterPro" id="IPR014780">
    <property type="entry name" value="tRNA_psdUridine_synth_TruB"/>
</dbReference>
<comment type="catalytic activity">
    <reaction evidence="1 5">
        <text>uridine(55) in tRNA = pseudouridine(55) in tRNA</text>
        <dbReference type="Rhea" id="RHEA:42532"/>
        <dbReference type="Rhea" id="RHEA-COMP:10101"/>
        <dbReference type="Rhea" id="RHEA-COMP:10102"/>
        <dbReference type="ChEBI" id="CHEBI:65314"/>
        <dbReference type="ChEBI" id="CHEBI:65315"/>
        <dbReference type="EC" id="5.4.99.25"/>
    </reaction>
</comment>
<organism evidence="8 9">
    <name type="scientific">Paenibacillus validus</name>
    <dbReference type="NCBI Taxonomy" id="44253"/>
    <lineage>
        <taxon>Bacteria</taxon>
        <taxon>Bacillati</taxon>
        <taxon>Bacillota</taxon>
        <taxon>Bacilli</taxon>
        <taxon>Bacillales</taxon>
        <taxon>Paenibacillaceae</taxon>
        <taxon>Paenibacillus</taxon>
    </lineage>
</organism>
<evidence type="ECO:0000256" key="2">
    <source>
        <dbReference type="ARBA" id="ARBA00005642"/>
    </source>
</evidence>
<dbReference type="InterPro" id="IPR002501">
    <property type="entry name" value="PsdUridine_synth_N"/>
</dbReference>
<keyword evidence="9" id="KW-1185">Reference proteome</keyword>
<comment type="caution">
    <text evidence="8">The sequence shown here is derived from an EMBL/GenBank/DDBJ whole genome shotgun (WGS) entry which is preliminary data.</text>
</comment>
<dbReference type="AlphaFoldDB" id="A0A7X3CS72"/>
<feature type="active site" description="Nucleophile" evidence="5">
    <location>
        <position position="40"/>
    </location>
</feature>
<evidence type="ECO:0000259" key="6">
    <source>
        <dbReference type="Pfam" id="PF01509"/>
    </source>
</evidence>
<feature type="domain" description="Pseudouridine synthase II N-terminal" evidence="6">
    <location>
        <begin position="25"/>
        <end position="179"/>
    </location>
</feature>
<dbReference type="Pfam" id="PF01509">
    <property type="entry name" value="TruB_N"/>
    <property type="match status" value="1"/>
</dbReference>
<keyword evidence="4 5" id="KW-0413">Isomerase</keyword>
<dbReference type="PANTHER" id="PTHR13767:SF2">
    <property type="entry name" value="PSEUDOURIDYLATE SYNTHASE TRUB1"/>
    <property type="match status" value="1"/>
</dbReference>
<dbReference type="GO" id="GO:0003723">
    <property type="term" value="F:RNA binding"/>
    <property type="evidence" value="ECO:0007669"/>
    <property type="project" value="InterPro"/>
</dbReference>
<comment type="similarity">
    <text evidence="2 5">Belongs to the pseudouridine synthase TruB family. Type 1 subfamily.</text>
</comment>
<dbReference type="PANTHER" id="PTHR13767">
    <property type="entry name" value="TRNA-PSEUDOURIDINE SYNTHASE"/>
    <property type="match status" value="1"/>
</dbReference>
<dbReference type="FunFam" id="3.30.2350.10:FF:000011">
    <property type="entry name" value="tRNA pseudouridine synthase B"/>
    <property type="match status" value="1"/>
</dbReference>
<accession>A0A7X3CS72</accession>
<gene>
    <name evidence="5 8" type="primary">truB</name>
    <name evidence="8" type="ORF">GNP93_07280</name>
</gene>
<feature type="domain" description="tRNA pseudouridylate synthase B C-terminal" evidence="7">
    <location>
        <begin position="180"/>
        <end position="238"/>
    </location>
</feature>
<dbReference type="GO" id="GO:1990481">
    <property type="term" value="P:mRNA pseudouridine synthesis"/>
    <property type="evidence" value="ECO:0007669"/>
    <property type="project" value="TreeGrafter"/>
</dbReference>
<protein>
    <recommendedName>
        <fullName evidence="5">tRNA pseudouridine synthase B</fullName>
        <ecNumber evidence="5">5.4.99.25</ecNumber>
    </recommendedName>
    <alternativeName>
        <fullName evidence="5">tRNA pseudouridine(55) synthase</fullName>
        <shortName evidence="5">Psi55 synthase</shortName>
    </alternativeName>
    <alternativeName>
        <fullName evidence="5">tRNA pseudouridylate synthase</fullName>
    </alternativeName>
    <alternativeName>
        <fullName evidence="5">tRNA-uridine isomerase</fullName>
    </alternativeName>
</protein>
<evidence type="ECO:0000313" key="9">
    <source>
        <dbReference type="Proteomes" id="UP000450917"/>
    </source>
</evidence>
<dbReference type="SUPFAM" id="SSF55120">
    <property type="entry name" value="Pseudouridine synthase"/>
    <property type="match status" value="1"/>
</dbReference>
<evidence type="ECO:0000256" key="3">
    <source>
        <dbReference type="ARBA" id="ARBA00022694"/>
    </source>
</evidence>
<evidence type="ECO:0000313" key="8">
    <source>
        <dbReference type="EMBL" id="MUG70481.1"/>
    </source>
</evidence>
<reference evidence="8 9" key="1">
    <citation type="submission" date="2019-11" db="EMBL/GenBank/DDBJ databases">
        <title>Draft genome sequences of five Paenibacillus species of dairy origin.</title>
        <authorList>
            <person name="Olajide A.M."/>
            <person name="Chen S."/>
            <person name="Lapointe G."/>
        </authorList>
    </citation>
    <scope>NUCLEOTIDE SEQUENCE [LARGE SCALE GENOMIC DNA]</scope>
    <source>
        <strain evidence="8 9">2CS3</strain>
    </source>
</reference>
<evidence type="ECO:0000256" key="1">
    <source>
        <dbReference type="ARBA" id="ARBA00000385"/>
    </source>
</evidence>